<gene>
    <name evidence="1" type="ORF">OKIOD_LOCUS14022</name>
</gene>
<dbReference type="EMBL" id="OU015567">
    <property type="protein sequence ID" value="CAG5110910.1"/>
    <property type="molecule type" value="Genomic_DNA"/>
</dbReference>
<reference evidence="1 2" key="1">
    <citation type="submission" date="2021-04" db="EMBL/GenBank/DDBJ databases">
        <authorList>
            <person name="Bliznina A."/>
        </authorList>
    </citation>
    <scope>NUCLEOTIDE SEQUENCE [LARGE SCALE GENOMIC DNA]</scope>
</reference>
<keyword evidence="2" id="KW-1185">Reference proteome</keyword>
<dbReference type="Proteomes" id="UP001158576">
    <property type="component" value="Chromosome 2"/>
</dbReference>
<evidence type="ECO:0000313" key="1">
    <source>
        <dbReference type="EMBL" id="CAG5110910.1"/>
    </source>
</evidence>
<evidence type="ECO:0000313" key="2">
    <source>
        <dbReference type="Proteomes" id="UP001158576"/>
    </source>
</evidence>
<sequence>MNLRNFRNPRIYAVAHRQDQDGIFLLTSSTEKIGWTQISKISSKRMTSKHYPISSRVWGNFLLLFRPHKKGLIFDPYTGRAWPFQKTSCQHVACSSSVTDRDIICAGIPGPSVCLFDFHENSWLSAEHHLPQNPTASFSFKNQSYLLVFRGDFFDLVHVVSTVTKRLNTFPSPLRYKKQFKITNIEQIKVIQDAETSNRSAKIQVIYDTLKPAKNSSHMVHFSATLEFDGTKPFTTLLTLDMENYRLMEFTHFHPDTRQLDVRFKKSLEWPLWKRLPILKNPILKRNQLFALSSSFCRKNVDGLDVMTIQDRFGEFDISSIGIFYQK</sequence>
<organism evidence="1 2">
    <name type="scientific">Oikopleura dioica</name>
    <name type="common">Tunicate</name>
    <dbReference type="NCBI Taxonomy" id="34765"/>
    <lineage>
        <taxon>Eukaryota</taxon>
        <taxon>Metazoa</taxon>
        <taxon>Chordata</taxon>
        <taxon>Tunicata</taxon>
        <taxon>Appendicularia</taxon>
        <taxon>Copelata</taxon>
        <taxon>Oikopleuridae</taxon>
        <taxon>Oikopleura</taxon>
    </lineage>
</organism>
<proteinExistence type="predicted"/>
<protein>
    <submittedName>
        <fullName evidence="1">Oidioi.mRNA.OKI2018_I69.chr2.g5257.t1.cds</fullName>
    </submittedName>
</protein>
<name>A0ABN7T5Q4_OIKDI</name>
<accession>A0ABN7T5Q4</accession>